<dbReference type="EMBL" id="BNAT01000047">
    <property type="protein sequence ID" value="GHE58673.1"/>
    <property type="molecule type" value="Genomic_DNA"/>
</dbReference>
<dbReference type="AlphaFoldDB" id="A0A919DL14"/>
<name>A0A919DL14_9ACTN</name>
<reference evidence="2" key="2">
    <citation type="submission" date="2020-09" db="EMBL/GenBank/DDBJ databases">
        <authorList>
            <person name="Sun Q."/>
            <person name="Zhou Y."/>
        </authorList>
    </citation>
    <scope>NUCLEOTIDE SEQUENCE</scope>
    <source>
        <strain evidence="2">CGMCC 4.7403</strain>
    </source>
</reference>
<evidence type="ECO:0000259" key="1">
    <source>
        <dbReference type="SMART" id="SM00507"/>
    </source>
</evidence>
<dbReference type="GO" id="GO:0004519">
    <property type="term" value="F:endonuclease activity"/>
    <property type="evidence" value="ECO:0007669"/>
    <property type="project" value="UniProtKB-KW"/>
</dbReference>
<feature type="domain" description="HNH nuclease" evidence="1">
    <location>
        <begin position="54"/>
        <end position="104"/>
    </location>
</feature>
<keyword evidence="2" id="KW-0255">Endonuclease</keyword>
<evidence type="ECO:0000313" key="2">
    <source>
        <dbReference type="EMBL" id="GHE58673.1"/>
    </source>
</evidence>
<dbReference type="Proteomes" id="UP000603227">
    <property type="component" value="Unassembled WGS sequence"/>
</dbReference>
<dbReference type="SMART" id="SM00507">
    <property type="entry name" value="HNHc"/>
    <property type="match status" value="1"/>
</dbReference>
<gene>
    <name evidence="2" type="ORF">GCM10017771_81730</name>
</gene>
<keyword evidence="3" id="KW-1185">Reference proteome</keyword>
<dbReference type="InterPro" id="IPR002711">
    <property type="entry name" value="HNH"/>
</dbReference>
<dbReference type="Pfam" id="PF01844">
    <property type="entry name" value="HNH"/>
    <property type="match status" value="1"/>
</dbReference>
<sequence length="248" mass="28183">MIRLHRAALPADTVSRMDAYTVAIARATERVVKARELWGHTTVRRNIRPDLIAALRGMAPGYELCMYCGNNEAMDIDHFEPLSLAPQRTFDWQNHLYACSMCNSHHKRNSFPYDENGRPLLIDPTVQEPLEHLHLVLGAGEYTHRTPQGEASIKVFGLNRRSLVQGRLLAYSTARDSLTLWRIHTDKGQYENARVTVRTAWNRPLADVLASMFHQSVLPVAAALFDGEDDVLGLLRDPELRARFLDQE</sequence>
<reference evidence="2" key="1">
    <citation type="journal article" date="2014" name="Int. J. Syst. Evol. Microbiol.">
        <title>Complete genome sequence of Corynebacterium casei LMG S-19264T (=DSM 44701T), isolated from a smear-ripened cheese.</title>
        <authorList>
            <consortium name="US DOE Joint Genome Institute (JGI-PGF)"/>
            <person name="Walter F."/>
            <person name="Albersmeier A."/>
            <person name="Kalinowski J."/>
            <person name="Ruckert C."/>
        </authorList>
    </citation>
    <scope>NUCLEOTIDE SEQUENCE</scope>
    <source>
        <strain evidence="2">CGMCC 4.7403</strain>
    </source>
</reference>
<proteinExistence type="predicted"/>
<dbReference type="GO" id="GO:0003676">
    <property type="term" value="F:nucleic acid binding"/>
    <property type="evidence" value="ECO:0007669"/>
    <property type="project" value="InterPro"/>
</dbReference>
<organism evidence="2 3">
    <name type="scientific">Streptomyces capitiformicae</name>
    <dbReference type="NCBI Taxonomy" id="2014920"/>
    <lineage>
        <taxon>Bacteria</taxon>
        <taxon>Bacillati</taxon>
        <taxon>Actinomycetota</taxon>
        <taxon>Actinomycetes</taxon>
        <taxon>Kitasatosporales</taxon>
        <taxon>Streptomycetaceae</taxon>
        <taxon>Streptomyces</taxon>
    </lineage>
</organism>
<evidence type="ECO:0000313" key="3">
    <source>
        <dbReference type="Proteomes" id="UP000603227"/>
    </source>
</evidence>
<keyword evidence="2" id="KW-0378">Hydrolase</keyword>
<dbReference type="Gene3D" id="1.10.30.50">
    <property type="match status" value="1"/>
</dbReference>
<dbReference type="GO" id="GO:0008270">
    <property type="term" value="F:zinc ion binding"/>
    <property type="evidence" value="ECO:0007669"/>
    <property type="project" value="InterPro"/>
</dbReference>
<dbReference type="InterPro" id="IPR003615">
    <property type="entry name" value="HNH_nuc"/>
</dbReference>
<protein>
    <submittedName>
        <fullName evidence="2">HNH endonuclease</fullName>
    </submittedName>
</protein>
<comment type="caution">
    <text evidence="2">The sequence shown here is derived from an EMBL/GenBank/DDBJ whole genome shotgun (WGS) entry which is preliminary data.</text>
</comment>
<accession>A0A919DL14</accession>
<keyword evidence="2" id="KW-0540">Nuclease</keyword>